<dbReference type="SUPFAM" id="SSF55961">
    <property type="entry name" value="Bet v1-like"/>
    <property type="match status" value="1"/>
</dbReference>
<dbReference type="RefSeq" id="WP_168884378.1">
    <property type="nucleotide sequence ID" value="NZ_JABAIL010000007.1"/>
</dbReference>
<keyword evidence="2" id="KW-1185">Reference proteome</keyword>
<dbReference type="InterPro" id="IPR023393">
    <property type="entry name" value="START-like_dom_sf"/>
</dbReference>
<sequence>MLSNSFYQFKREQRIKATIDEVWDFISSPKNLKEITPDYMGFDITNTDIPEKMYAGMIITYKVSPMLGIKMDWMTEITHVRDRKYFVDEQRVGPYSLWHHQHILEEIDGGVLMKDIVTYSPPFGFLGAIANSFMIEKKLKEIFLYRRRVLRNKWGELPKYNNYIFD</sequence>
<evidence type="ECO:0000313" key="1">
    <source>
        <dbReference type="EMBL" id="NLR93668.1"/>
    </source>
</evidence>
<comment type="caution">
    <text evidence="1">The sequence shown here is derived from an EMBL/GenBank/DDBJ whole genome shotgun (WGS) entry which is preliminary data.</text>
</comment>
<dbReference type="Gene3D" id="3.30.530.20">
    <property type="match status" value="1"/>
</dbReference>
<dbReference type="EMBL" id="JABAIL010000007">
    <property type="protein sequence ID" value="NLR93668.1"/>
    <property type="molecule type" value="Genomic_DNA"/>
</dbReference>
<proteinExistence type="predicted"/>
<dbReference type="AlphaFoldDB" id="A0A7X8SP04"/>
<reference evidence="1 2" key="1">
    <citation type="submission" date="2020-04" db="EMBL/GenBank/DDBJ databases">
        <title>Flammeovirga sp. SR4, a novel species isolated from seawater.</title>
        <authorList>
            <person name="Wang X."/>
        </authorList>
    </citation>
    <scope>NUCLEOTIDE SEQUENCE [LARGE SCALE GENOMIC DNA]</scope>
    <source>
        <strain evidence="1 2">SR4</strain>
    </source>
</reference>
<organism evidence="1 2">
    <name type="scientific">Flammeovirga agarivorans</name>
    <dbReference type="NCBI Taxonomy" id="2726742"/>
    <lineage>
        <taxon>Bacteria</taxon>
        <taxon>Pseudomonadati</taxon>
        <taxon>Bacteroidota</taxon>
        <taxon>Cytophagia</taxon>
        <taxon>Cytophagales</taxon>
        <taxon>Flammeovirgaceae</taxon>
        <taxon>Flammeovirga</taxon>
    </lineage>
</organism>
<dbReference type="Proteomes" id="UP000585050">
    <property type="component" value="Unassembled WGS sequence"/>
</dbReference>
<protein>
    <submittedName>
        <fullName evidence="1">SRPBCC family protein</fullName>
    </submittedName>
</protein>
<name>A0A7X8SP04_9BACT</name>
<gene>
    <name evidence="1" type="ORF">HGP29_20885</name>
</gene>
<evidence type="ECO:0000313" key="2">
    <source>
        <dbReference type="Proteomes" id="UP000585050"/>
    </source>
</evidence>
<dbReference type="CDD" id="cd07820">
    <property type="entry name" value="SRPBCC_3"/>
    <property type="match status" value="1"/>
</dbReference>
<accession>A0A7X8SP04</accession>